<dbReference type="EMBL" id="GL629765">
    <property type="protein sequence ID" value="EFX04050.1"/>
    <property type="molecule type" value="Genomic_DNA"/>
</dbReference>
<dbReference type="RefSeq" id="XP_014173532.1">
    <property type="nucleotide sequence ID" value="XM_014318057.1"/>
</dbReference>
<keyword evidence="3" id="KW-1185">Reference proteome</keyword>
<dbReference type="InParanoid" id="F0XDL7"/>
<organism evidence="3">
    <name type="scientific">Grosmannia clavigera (strain kw1407 / UAMH 11150)</name>
    <name type="common">Blue stain fungus</name>
    <name type="synonym">Graphiocladiella clavigera</name>
    <dbReference type="NCBI Taxonomy" id="655863"/>
    <lineage>
        <taxon>Eukaryota</taxon>
        <taxon>Fungi</taxon>
        <taxon>Dikarya</taxon>
        <taxon>Ascomycota</taxon>
        <taxon>Pezizomycotina</taxon>
        <taxon>Sordariomycetes</taxon>
        <taxon>Sordariomycetidae</taxon>
        <taxon>Ophiostomatales</taxon>
        <taxon>Ophiostomataceae</taxon>
        <taxon>Leptographium</taxon>
    </lineage>
</organism>
<feature type="compositionally biased region" description="Low complexity" evidence="1">
    <location>
        <begin position="336"/>
        <end position="345"/>
    </location>
</feature>
<proteinExistence type="predicted"/>
<evidence type="ECO:0000256" key="1">
    <source>
        <dbReference type="SAM" id="MobiDB-lite"/>
    </source>
</evidence>
<accession>F0XDL7</accession>
<name>F0XDL7_GROCL</name>
<gene>
    <name evidence="2" type="ORF">CMQ_978</name>
</gene>
<dbReference type="OrthoDB" id="3922785at2759"/>
<feature type="region of interest" description="Disordered" evidence="1">
    <location>
        <begin position="327"/>
        <end position="348"/>
    </location>
</feature>
<sequence length="442" mass="48701">MNSEHGHASVPRRPSFARKTRSRFCRWGKIEHGSLGSFSLGKVLIDCKLRCGECQWGTLGEPATPAGIIYVDLSFIQPEKYTLASASVCISFEDYEEHEERPRSHRRGRRSKEDVRDAMVSRLAVTEKYGPKMITGTPSTRKEKTTINATPEFGAGGCSIGGIGFRSEKTTNRSSRWILSSQPLAGRSRHGIPGVGYNTIIWNLEENDLIAQPLHSNVFHTGLAITHEARPFYIKVQIAGKLRKLTDRLKYQFPARAHQEEGIALTLVNLGPEHQSEGSLDSVAEGLATAMKWKNEHEVASVMPDSQSDISFSSGTRTLVNSAADATLREEPPVGLPSSPSSSLSQRSTTDTLLGALDMFSASEKSEIRSDIKQAYVSPATAELQKARVSISPSDDALKEEAAMVEERLRRLSEYPTVVMMMHLLTLLLDALNPVKPKLKRG</sequence>
<dbReference type="HOGENOM" id="CLU_619715_0_0_1"/>
<dbReference type="GeneID" id="25982116"/>
<dbReference type="Proteomes" id="UP000007796">
    <property type="component" value="Unassembled WGS sequence"/>
</dbReference>
<evidence type="ECO:0000313" key="2">
    <source>
        <dbReference type="EMBL" id="EFX04050.1"/>
    </source>
</evidence>
<dbReference type="AlphaFoldDB" id="F0XDL7"/>
<evidence type="ECO:0000313" key="3">
    <source>
        <dbReference type="Proteomes" id="UP000007796"/>
    </source>
</evidence>
<protein>
    <submittedName>
        <fullName evidence="2">Uncharacterized protein</fullName>
    </submittedName>
</protein>
<dbReference type="eggNOG" id="ENOG502SJ4R">
    <property type="taxonomic scope" value="Eukaryota"/>
</dbReference>
<reference evidence="2 3" key="1">
    <citation type="journal article" date="2011" name="Proc. Natl. Acad. Sci. U.S.A.">
        <title>Genome and transcriptome analyses of the mountain pine beetle-fungal symbiont Grosmannia clavigera, a lodgepole pine pathogen.</title>
        <authorList>
            <person name="DiGuistini S."/>
            <person name="Wang Y."/>
            <person name="Liao N.Y."/>
            <person name="Taylor G."/>
            <person name="Tanguay P."/>
            <person name="Feau N."/>
            <person name="Henrissat B."/>
            <person name="Chan S.K."/>
            <person name="Hesse-Orce U."/>
            <person name="Alamouti S.M."/>
            <person name="Tsui C.K.M."/>
            <person name="Docking R.T."/>
            <person name="Levasseur A."/>
            <person name="Haridas S."/>
            <person name="Robertson G."/>
            <person name="Birol I."/>
            <person name="Holt R.A."/>
            <person name="Marra M.A."/>
            <person name="Hamelin R.C."/>
            <person name="Hirst M."/>
            <person name="Jones S.J.M."/>
            <person name="Bohlmann J."/>
            <person name="Breuil C."/>
        </authorList>
    </citation>
    <scope>NUCLEOTIDE SEQUENCE [LARGE SCALE GENOMIC DNA]</scope>
    <source>
        <strain evidence="3">kw1407 / UAMH 11150</strain>
    </source>
</reference>